<evidence type="ECO:0000313" key="2">
    <source>
        <dbReference type="Proteomes" id="UP000000485"/>
    </source>
</evidence>
<dbReference type="KEGG" id="cga:Celgi_1294"/>
<accession>F8A2F6</accession>
<dbReference type="Proteomes" id="UP000000485">
    <property type="component" value="Chromosome"/>
</dbReference>
<protein>
    <submittedName>
        <fullName evidence="1">Uncharacterized protein</fullName>
    </submittedName>
</protein>
<evidence type="ECO:0000313" key="1">
    <source>
        <dbReference type="EMBL" id="AEI11813.1"/>
    </source>
</evidence>
<organism evidence="1 2">
    <name type="scientific">Cellulomonas gilvus (strain ATCC 13127 / NRRL B-14078)</name>
    <name type="common">Cellvibrio gilvus</name>
    <dbReference type="NCBI Taxonomy" id="593907"/>
    <lineage>
        <taxon>Bacteria</taxon>
        <taxon>Bacillati</taxon>
        <taxon>Actinomycetota</taxon>
        <taxon>Actinomycetes</taxon>
        <taxon>Micrococcales</taxon>
        <taxon>Cellulomonadaceae</taxon>
        <taxon>Cellulomonas</taxon>
    </lineage>
</organism>
<proteinExistence type="predicted"/>
<keyword evidence="2" id="KW-1185">Reference proteome</keyword>
<sequence length="75" mass="8259">MLALAAYRSAHLCPLCGMDKDVCQDPTAENRLIVPAPTRCHVTTAIRRAQVERRAKYGATATHEDALLWTAALRP</sequence>
<dbReference type="EMBL" id="CP002665">
    <property type="protein sequence ID" value="AEI11813.1"/>
    <property type="molecule type" value="Genomic_DNA"/>
</dbReference>
<name>F8A2F6_CELGA</name>
<dbReference type="OrthoDB" id="5196117at2"/>
<dbReference type="RefSeq" id="WP_013883332.1">
    <property type="nucleotide sequence ID" value="NC_015671.1"/>
</dbReference>
<reference evidence="2" key="1">
    <citation type="submission" date="2011-04" db="EMBL/GenBank/DDBJ databases">
        <title>Complete sequence of Cellvibrio gilvus ATCC 13127.</title>
        <authorList>
            <person name="Lucas S."/>
            <person name="Han J."/>
            <person name="Lapidus A."/>
            <person name="Cheng J.-F."/>
            <person name="Goodwin L."/>
            <person name="Pitluck S."/>
            <person name="Peters L."/>
            <person name="Munk A."/>
            <person name="Detter J.C."/>
            <person name="Han C."/>
            <person name="Tapia R."/>
            <person name="Land M."/>
            <person name="Hauser L."/>
            <person name="Kyrpides N."/>
            <person name="Ivanova N."/>
            <person name="Ovchinnikova G."/>
            <person name="Pagani I."/>
            <person name="Mead D."/>
            <person name="Brumm P."/>
            <person name="Woyke T."/>
        </authorList>
    </citation>
    <scope>NUCLEOTIDE SEQUENCE [LARGE SCALE GENOMIC DNA]</scope>
    <source>
        <strain evidence="2">ATCC 13127 / NRRL B-14078</strain>
    </source>
</reference>
<dbReference type="HOGENOM" id="CLU_2664374_0_0_11"/>
<gene>
    <name evidence="1" type="ordered locus">Celgi_1294</name>
</gene>
<dbReference type="AlphaFoldDB" id="F8A2F6"/>